<dbReference type="EC" id="4.1.2.14" evidence="5"/>
<dbReference type="SUPFAM" id="SSF51569">
    <property type="entry name" value="Aldolase"/>
    <property type="match status" value="1"/>
</dbReference>
<dbReference type="STRING" id="379097.SE23_14215"/>
<dbReference type="EMBL" id="JRWP01000005">
    <property type="protein sequence ID" value="KGY09457.1"/>
    <property type="molecule type" value="Genomic_DNA"/>
</dbReference>
<keyword evidence="6" id="KW-0456">Lyase</keyword>
<dbReference type="NCBIfam" id="TIGR01182">
    <property type="entry name" value="eda"/>
    <property type="match status" value="1"/>
</dbReference>
<comment type="subunit">
    <text evidence="4">Homotrimer.</text>
</comment>
<dbReference type="GO" id="GO:0008675">
    <property type="term" value="F:2-dehydro-3-deoxy-phosphogluconate aldolase activity"/>
    <property type="evidence" value="ECO:0007669"/>
    <property type="project" value="UniProtKB-EC"/>
</dbReference>
<evidence type="ECO:0000256" key="8">
    <source>
        <dbReference type="ARBA" id="ARBA00023277"/>
    </source>
</evidence>
<evidence type="ECO:0000256" key="2">
    <source>
        <dbReference type="ARBA" id="ARBA00004736"/>
    </source>
</evidence>
<comment type="catalytic activity">
    <reaction evidence="1">
        <text>2-dehydro-3-deoxy-6-phospho-D-gluconate = D-glyceraldehyde 3-phosphate + pyruvate</text>
        <dbReference type="Rhea" id="RHEA:17089"/>
        <dbReference type="ChEBI" id="CHEBI:15361"/>
        <dbReference type="ChEBI" id="CHEBI:57569"/>
        <dbReference type="ChEBI" id="CHEBI:59776"/>
        <dbReference type="EC" id="4.1.2.14"/>
    </reaction>
</comment>
<gene>
    <name evidence="9" type="ORF">NM06_06300</name>
</gene>
<accession>A0A0A5HV76</accession>
<sequence length="211" mass="22386">MSHLSLEQKLARLKVVPVIAIKDSALAVPLAKTLVENGLPCAEVTFRTEAAQESIRLMREAYPDMLIGSGTVLSTEQVDQSIEAGVDFIVSPGLNPTVVKYAQQRGVTIVPGVNNPSLVEQAMELGLNTLKFFPASASGGTAMLKALSAVYPVQFMPTGGVSPENIESYLNIPTVLACGGTWMMPSDLIEKQDWSAIGKLVADAVSALADR</sequence>
<dbReference type="Gene3D" id="3.20.20.70">
    <property type="entry name" value="Aldolase class I"/>
    <property type="match status" value="1"/>
</dbReference>
<protein>
    <recommendedName>
        <fullName evidence="5">2-dehydro-3-deoxy-phosphogluconate aldolase</fullName>
        <ecNumber evidence="5">4.1.2.14</ecNumber>
    </recommendedName>
</protein>
<proteinExistence type="inferred from homology"/>
<dbReference type="AlphaFoldDB" id="A0A0A5HV76"/>
<dbReference type="PANTHER" id="PTHR30246:SF1">
    <property type="entry name" value="2-DEHYDRO-3-DEOXY-6-PHOSPHOGALACTONATE ALDOLASE-RELATED"/>
    <property type="match status" value="1"/>
</dbReference>
<organism evidence="9 10">
    <name type="scientific">Photobacterium sp. (strain ATCC 43367)</name>
    <dbReference type="NCBI Taxonomy" id="379097"/>
    <lineage>
        <taxon>Bacteria</taxon>
        <taxon>Pseudomonadati</taxon>
        <taxon>Pseudomonadota</taxon>
        <taxon>Gammaproteobacteria</taxon>
        <taxon>Vibrionales</taxon>
        <taxon>Vibrionaceae</taxon>
        <taxon>Vibrio</taxon>
        <taxon>Vibrio oreintalis group</taxon>
    </lineage>
</organism>
<dbReference type="Proteomes" id="UP000030451">
    <property type="component" value="Unassembled WGS sequence"/>
</dbReference>
<evidence type="ECO:0000256" key="4">
    <source>
        <dbReference type="ARBA" id="ARBA00011233"/>
    </source>
</evidence>
<dbReference type="PROSITE" id="PS00159">
    <property type="entry name" value="ALDOLASE_KDPG_KHG_1"/>
    <property type="match status" value="1"/>
</dbReference>
<dbReference type="Pfam" id="PF01081">
    <property type="entry name" value="Aldolase"/>
    <property type="match status" value="1"/>
</dbReference>
<evidence type="ECO:0000313" key="10">
    <source>
        <dbReference type="Proteomes" id="UP000030451"/>
    </source>
</evidence>
<dbReference type="NCBIfam" id="NF004325">
    <property type="entry name" value="PRK05718.1"/>
    <property type="match status" value="1"/>
</dbReference>
<dbReference type="InterPro" id="IPR031338">
    <property type="entry name" value="KDPG/KHG_AS_2"/>
</dbReference>
<evidence type="ECO:0000256" key="3">
    <source>
        <dbReference type="ARBA" id="ARBA00006906"/>
    </source>
</evidence>
<comment type="pathway">
    <text evidence="2">Carbohydrate acid metabolism; 2-dehydro-3-deoxy-D-gluconate degradation; D-glyceraldehyde 3-phosphate and pyruvate from 2-dehydro-3-deoxy-D-gluconate: step 2/2.</text>
</comment>
<evidence type="ECO:0000256" key="5">
    <source>
        <dbReference type="ARBA" id="ARBA00013063"/>
    </source>
</evidence>
<comment type="caution">
    <text evidence="9">The sequence shown here is derived from an EMBL/GenBank/DDBJ whole genome shotgun (WGS) entry which is preliminary data.</text>
</comment>
<dbReference type="PROSITE" id="PS00160">
    <property type="entry name" value="ALDOLASE_KDPG_KHG_2"/>
    <property type="match status" value="1"/>
</dbReference>
<comment type="similarity">
    <text evidence="3">Belongs to the KHG/KDPG aldolase family.</text>
</comment>
<dbReference type="PANTHER" id="PTHR30246">
    <property type="entry name" value="2-KETO-3-DEOXY-6-PHOSPHOGLUCONATE ALDOLASE"/>
    <property type="match status" value="1"/>
</dbReference>
<reference evidence="9 10" key="1">
    <citation type="submission" date="2014-10" db="EMBL/GenBank/DDBJ databases">
        <title>Genome sequencing of Vibrio sinaloensis T08.</title>
        <authorList>
            <person name="Chan K.-G."/>
            <person name="Mohamad N.I."/>
        </authorList>
    </citation>
    <scope>NUCLEOTIDE SEQUENCE [LARGE SCALE GENOMIC DNA]</scope>
    <source>
        <strain evidence="9 10">T08</strain>
    </source>
</reference>
<evidence type="ECO:0000256" key="7">
    <source>
        <dbReference type="ARBA" id="ARBA00023270"/>
    </source>
</evidence>
<dbReference type="CDD" id="cd00452">
    <property type="entry name" value="KDPG_aldolase"/>
    <property type="match status" value="1"/>
</dbReference>
<dbReference type="RefSeq" id="WP_038189262.1">
    <property type="nucleotide sequence ID" value="NZ_JRWP01000005.1"/>
</dbReference>
<keyword evidence="8" id="KW-0119">Carbohydrate metabolism</keyword>
<dbReference type="InterPro" id="IPR000887">
    <property type="entry name" value="Aldlse_KDPG_KHG"/>
</dbReference>
<evidence type="ECO:0000313" key="9">
    <source>
        <dbReference type="EMBL" id="KGY09457.1"/>
    </source>
</evidence>
<name>A0A0A5HV76_PHOS4</name>
<keyword evidence="7" id="KW-0704">Schiff base</keyword>
<evidence type="ECO:0000256" key="6">
    <source>
        <dbReference type="ARBA" id="ARBA00023239"/>
    </source>
</evidence>
<dbReference type="OrthoDB" id="9805177at2"/>
<dbReference type="InterPro" id="IPR031337">
    <property type="entry name" value="KDPG/KHG_AS_1"/>
</dbReference>
<dbReference type="InterPro" id="IPR013785">
    <property type="entry name" value="Aldolase_TIM"/>
</dbReference>
<evidence type="ECO:0000256" key="1">
    <source>
        <dbReference type="ARBA" id="ARBA00000654"/>
    </source>
</evidence>